<dbReference type="GO" id="GO:0016020">
    <property type="term" value="C:membrane"/>
    <property type="evidence" value="ECO:0007669"/>
    <property type="project" value="GOC"/>
</dbReference>
<dbReference type="Proteomes" id="UP000193642">
    <property type="component" value="Unassembled WGS sequence"/>
</dbReference>
<dbReference type="GO" id="GO:0000030">
    <property type="term" value="F:mannosyltransferase activity"/>
    <property type="evidence" value="ECO:0007669"/>
    <property type="project" value="TreeGrafter"/>
</dbReference>
<accession>A0A1Y2BD94</accession>
<dbReference type="EMBL" id="MCGO01000071">
    <property type="protein sequence ID" value="ORY32457.1"/>
    <property type="molecule type" value="Genomic_DNA"/>
</dbReference>
<keyword evidence="4" id="KW-1133">Transmembrane helix</keyword>
<evidence type="ECO:0000256" key="2">
    <source>
        <dbReference type="ARBA" id="ARBA00022679"/>
    </source>
</evidence>
<feature type="region of interest" description="Disordered" evidence="3">
    <location>
        <begin position="37"/>
        <end position="58"/>
    </location>
</feature>
<dbReference type="Gene3D" id="3.90.550.20">
    <property type="match status" value="1"/>
</dbReference>
<dbReference type="PANTHER" id="PTHR32385:SF23">
    <property type="entry name" value="NUCLEOTIDE-DIPHOSPHO-SUGAR TRANSFERASE"/>
    <property type="match status" value="1"/>
</dbReference>
<evidence type="ECO:0000313" key="7">
    <source>
        <dbReference type="Proteomes" id="UP000193642"/>
    </source>
</evidence>
<evidence type="ECO:0000256" key="3">
    <source>
        <dbReference type="SAM" id="MobiDB-lite"/>
    </source>
</evidence>
<dbReference type="SUPFAM" id="SSF53448">
    <property type="entry name" value="Nucleotide-diphospho-sugar transferases"/>
    <property type="match status" value="1"/>
</dbReference>
<keyword evidence="2" id="KW-0808">Transferase</keyword>
<dbReference type="Pfam" id="PF04488">
    <property type="entry name" value="Gly_transf_sug"/>
    <property type="match status" value="1"/>
</dbReference>
<dbReference type="InterPro" id="IPR051706">
    <property type="entry name" value="Glycosyltransferase_domain"/>
</dbReference>
<dbReference type="EMBL" id="MCGO01000137">
    <property type="protein sequence ID" value="ORY24854.1"/>
    <property type="molecule type" value="Genomic_DNA"/>
</dbReference>
<evidence type="ECO:0000313" key="5">
    <source>
        <dbReference type="EMBL" id="ORY24854.1"/>
    </source>
</evidence>
<keyword evidence="4" id="KW-0812">Transmembrane</keyword>
<reference evidence="6 7" key="1">
    <citation type="submission" date="2016-07" db="EMBL/GenBank/DDBJ databases">
        <title>Pervasive Adenine N6-methylation of Active Genes in Fungi.</title>
        <authorList>
            <consortium name="DOE Joint Genome Institute"/>
            <person name="Mondo S.J."/>
            <person name="Dannebaum R.O."/>
            <person name="Kuo R.C."/>
            <person name="Labutti K."/>
            <person name="Haridas S."/>
            <person name="Kuo A."/>
            <person name="Salamov A."/>
            <person name="Ahrendt S.R."/>
            <person name="Lipzen A."/>
            <person name="Sullivan W."/>
            <person name="Andreopoulos W.B."/>
            <person name="Clum A."/>
            <person name="Lindquist E."/>
            <person name="Daum C."/>
            <person name="Ramamoorthy G.K."/>
            <person name="Gryganskyi A."/>
            <person name="Culley D."/>
            <person name="Magnuson J.K."/>
            <person name="James T.Y."/>
            <person name="O'Malley M.A."/>
            <person name="Stajich J.E."/>
            <person name="Spatafora J.W."/>
            <person name="Visel A."/>
            <person name="Grigoriev I.V."/>
        </authorList>
    </citation>
    <scope>NUCLEOTIDE SEQUENCE [LARGE SCALE GENOMIC DNA]</scope>
    <source>
        <strain evidence="6 7">JEL800</strain>
    </source>
</reference>
<dbReference type="PANTHER" id="PTHR32385">
    <property type="entry name" value="MANNOSYL PHOSPHORYLINOSITOL CERAMIDE SYNTHASE"/>
    <property type="match status" value="1"/>
</dbReference>
<feature type="transmembrane region" description="Helical" evidence="4">
    <location>
        <begin position="12"/>
        <end position="34"/>
    </location>
</feature>
<proteinExistence type="inferred from homology"/>
<gene>
    <name evidence="6" type="ORF">BCR33DRAFT_856537</name>
    <name evidence="5" type="ORF">BCR33DRAFT_860079</name>
</gene>
<keyword evidence="4" id="KW-0472">Membrane</keyword>
<feature type="compositionally biased region" description="Basic and acidic residues" evidence="3">
    <location>
        <begin position="46"/>
        <end position="58"/>
    </location>
</feature>
<dbReference type="InterPro" id="IPR029044">
    <property type="entry name" value="Nucleotide-diphossugar_trans"/>
</dbReference>
<dbReference type="AlphaFoldDB" id="A0A1Y2BD94"/>
<evidence type="ECO:0000313" key="6">
    <source>
        <dbReference type="EMBL" id="ORY32457.1"/>
    </source>
</evidence>
<comment type="similarity">
    <text evidence="1">Belongs to the glycosyltransferase 32 family.</text>
</comment>
<dbReference type="OrthoDB" id="3647at2759"/>
<evidence type="ECO:0008006" key="8">
    <source>
        <dbReference type="Google" id="ProtNLM"/>
    </source>
</evidence>
<dbReference type="InterPro" id="IPR007577">
    <property type="entry name" value="GlycoTrfase_DXD_sugar-bd_CS"/>
</dbReference>
<evidence type="ECO:0000256" key="1">
    <source>
        <dbReference type="ARBA" id="ARBA00009003"/>
    </source>
</evidence>
<organism evidence="6 7">
    <name type="scientific">Rhizoclosmatium globosum</name>
    <dbReference type="NCBI Taxonomy" id="329046"/>
    <lineage>
        <taxon>Eukaryota</taxon>
        <taxon>Fungi</taxon>
        <taxon>Fungi incertae sedis</taxon>
        <taxon>Chytridiomycota</taxon>
        <taxon>Chytridiomycota incertae sedis</taxon>
        <taxon>Chytridiomycetes</taxon>
        <taxon>Chytridiales</taxon>
        <taxon>Chytriomycetaceae</taxon>
        <taxon>Rhizoclosmatium</taxon>
    </lineage>
</organism>
<sequence length="304" mass="35368">MKLTPRNPLRQYPLACIAIIAIILLSLYQFTFLISTSPKQQPSHPSKRDPSEDSIHIENFKPGNRRIPKLIHQSWKTKDVPSKYLNWTLSWQTLNPEYEYRLWTDQENRDLVRLHYPWFLETFDAFPDPIMRADASRVFYMHKYGGVYADLDFECLKPLDPLLASHHSVLGSMSVGLNVFLHAHSIPNAWMSSKPGHPLWMSCAKRMMQNSKGSVEQITGPAMLYRCVKEYSKSKASRLEPVYVAPPEYIFPFSWTQMQTRELLEACYAMRSHALNTTKCLDYVDPERKAFAITYWGHSWAPAY</sequence>
<comment type="caution">
    <text evidence="6">The sequence shown here is derived from an EMBL/GenBank/DDBJ whole genome shotgun (WGS) entry which is preliminary data.</text>
</comment>
<evidence type="ECO:0000256" key="4">
    <source>
        <dbReference type="SAM" id="Phobius"/>
    </source>
</evidence>
<dbReference type="GO" id="GO:0051999">
    <property type="term" value="P:mannosyl-inositol phosphorylceramide biosynthetic process"/>
    <property type="evidence" value="ECO:0007669"/>
    <property type="project" value="TreeGrafter"/>
</dbReference>
<name>A0A1Y2BD94_9FUNG</name>
<keyword evidence="7" id="KW-1185">Reference proteome</keyword>
<protein>
    <recommendedName>
        <fullName evidence="8">Glycosyltransferase family 32 protein</fullName>
    </recommendedName>
</protein>